<dbReference type="Proteomes" id="UP000246115">
    <property type="component" value="Chromosome"/>
</dbReference>
<evidence type="ECO:0000313" key="6">
    <source>
        <dbReference type="EMBL" id="AXQ78467.1"/>
    </source>
</evidence>
<dbReference type="Gene3D" id="3.40.190.10">
    <property type="entry name" value="Periplasmic binding protein-like II"/>
    <property type="match status" value="2"/>
</dbReference>
<dbReference type="EMBL" id="QVQZ01000001">
    <property type="protein sequence ID" value="RFU54264.1"/>
    <property type="molecule type" value="Genomic_DNA"/>
</dbReference>
<evidence type="ECO:0000259" key="5">
    <source>
        <dbReference type="PROSITE" id="PS50931"/>
    </source>
</evidence>
<dbReference type="SUPFAM" id="SSF53850">
    <property type="entry name" value="Periplasmic binding protein-like II"/>
    <property type="match status" value="1"/>
</dbReference>
<dbReference type="EMBL" id="QVQY01000001">
    <property type="protein sequence ID" value="RFU52072.1"/>
    <property type="molecule type" value="Genomic_DNA"/>
</dbReference>
<evidence type="ECO:0000313" key="7">
    <source>
        <dbReference type="EMBL" id="RFU52072.1"/>
    </source>
</evidence>
<dbReference type="EMBL" id="CP031733">
    <property type="protein sequence ID" value="AXQ78467.1"/>
    <property type="molecule type" value="Genomic_DNA"/>
</dbReference>
<dbReference type="Pfam" id="PF00126">
    <property type="entry name" value="HTH_1"/>
    <property type="match status" value="1"/>
</dbReference>
<accession>A0A346NBS2</accession>
<dbReference type="Proteomes" id="UP000264056">
    <property type="component" value="Unassembled WGS sequence"/>
</dbReference>
<dbReference type="PANTHER" id="PTHR30126:SF40">
    <property type="entry name" value="HTH-TYPE TRANSCRIPTIONAL REGULATOR GLTR"/>
    <property type="match status" value="1"/>
</dbReference>
<evidence type="ECO:0000313" key="11">
    <source>
        <dbReference type="Proteomes" id="UP000264056"/>
    </source>
</evidence>
<evidence type="ECO:0000256" key="4">
    <source>
        <dbReference type="ARBA" id="ARBA00023163"/>
    </source>
</evidence>
<dbReference type="GO" id="GO:0003700">
    <property type="term" value="F:DNA-binding transcription factor activity"/>
    <property type="evidence" value="ECO:0007669"/>
    <property type="project" value="InterPro"/>
</dbReference>
<dbReference type="Proteomes" id="UP000262901">
    <property type="component" value="Unassembled WGS sequence"/>
</dbReference>
<accession>A0A372KQR0</accession>
<comment type="similarity">
    <text evidence="1">Belongs to the LysR transcriptional regulatory family.</text>
</comment>
<dbReference type="Gene3D" id="1.10.10.10">
    <property type="entry name" value="Winged helix-like DNA-binding domain superfamily/Winged helix DNA-binding domain"/>
    <property type="match status" value="1"/>
</dbReference>
<keyword evidence="4" id="KW-0804">Transcription</keyword>
<proteinExistence type="inferred from homology"/>
<dbReference type="KEGG" id="schj:DDV21_004935"/>
<dbReference type="Pfam" id="PF03466">
    <property type="entry name" value="LysR_substrate"/>
    <property type="match status" value="1"/>
</dbReference>
<dbReference type="PRINTS" id="PR00039">
    <property type="entry name" value="HTHLYSR"/>
</dbReference>
<reference evidence="6" key="4">
    <citation type="journal article" date="2019" name="Int. J. Syst. Evol. Microbiol.">
        <title>Streptococcus chenjunshii sp. nov. isolated from feces of Tibetan antelopes.</title>
        <authorList>
            <person name="Tian Z."/>
            <person name="Lu S."/>
            <person name="Jin D."/>
            <person name="Yang J."/>
            <person name="Pu J."/>
            <person name="Lai X.H."/>
            <person name="Bai X.N."/>
            <person name="Wu X.M."/>
            <person name="Li J."/>
            <person name="Wang S."/>
            <person name="Xu J."/>
        </authorList>
    </citation>
    <scope>NUCLEOTIDE SEQUENCE</scope>
    <source>
        <strain evidence="6">Z15</strain>
    </source>
</reference>
<dbReference type="InterPro" id="IPR000847">
    <property type="entry name" value="LysR_HTH_N"/>
</dbReference>
<evidence type="ECO:0000256" key="3">
    <source>
        <dbReference type="ARBA" id="ARBA00023125"/>
    </source>
</evidence>
<dbReference type="PANTHER" id="PTHR30126">
    <property type="entry name" value="HTH-TYPE TRANSCRIPTIONAL REGULATOR"/>
    <property type="match status" value="1"/>
</dbReference>
<dbReference type="OrthoDB" id="9803735at2"/>
<evidence type="ECO:0000256" key="2">
    <source>
        <dbReference type="ARBA" id="ARBA00023015"/>
    </source>
</evidence>
<reference evidence="7 11" key="1">
    <citation type="submission" date="2018-08" db="EMBL/GenBank/DDBJ databases">
        <title>Draft genome of Streptococcus sp .nov. Z2.</title>
        <authorList>
            <person name="Tian Z."/>
        </authorList>
    </citation>
    <scope>NUCLEOTIDE SEQUENCE [LARGE SCALE GENOMIC DNA]</scope>
    <source>
        <strain evidence="7 11">Z2</strain>
    </source>
</reference>
<gene>
    <name evidence="6" type="ORF">DDV21_004935</name>
    <name evidence="7" type="ORF">DDV22_01110</name>
    <name evidence="8" type="ORF">DDV23_01665</name>
</gene>
<dbReference type="AlphaFoldDB" id="A0A372KQR0"/>
<feature type="domain" description="HTH lysR-type" evidence="5">
    <location>
        <begin position="1"/>
        <end position="58"/>
    </location>
</feature>
<evidence type="ECO:0000256" key="1">
    <source>
        <dbReference type="ARBA" id="ARBA00009437"/>
    </source>
</evidence>
<keyword evidence="2" id="KW-0805">Transcription regulation</keyword>
<organism evidence="8 10">
    <name type="scientific">Streptococcus chenjunshii</name>
    <dbReference type="NCBI Taxonomy" id="2173853"/>
    <lineage>
        <taxon>Bacteria</taxon>
        <taxon>Bacillati</taxon>
        <taxon>Bacillota</taxon>
        <taxon>Bacilli</taxon>
        <taxon>Lactobacillales</taxon>
        <taxon>Streptococcaceae</taxon>
        <taxon>Streptococcus</taxon>
    </lineage>
</organism>
<dbReference type="RefSeq" id="WP_116877361.1">
    <property type="nucleotide sequence ID" value="NZ_CP031733.1"/>
</dbReference>
<dbReference type="InterPro" id="IPR036390">
    <property type="entry name" value="WH_DNA-bd_sf"/>
</dbReference>
<keyword evidence="11" id="KW-1185">Reference proteome</keyword>
<evidence type="ECO:0000313" key="8">
    <source>
        <dbReference type="EMBL" id="RFU54264.1"/>
    </source>
</evidence>
<dbReference type="InterPro" id="IPR005119">
    <property type="entry name" value="LysR_subst-bd"/>
</dbReference>
<reference evidence="9" key="3">
    <citation type="submission" date="2018-08" db="EMBL/GenBank/DDBJ databases">
        <title>Streptococcus chenjunshii sp. nov., isolated from stools sample of the Tibetan antelope in the Qinghai-Tibet plateau, China.</title>
        <authorList>
            <person name="Tian Z."/>
        </authorList>
    </citation>
    <scope>NUCLEOTIDE SEQUENCE [LARGE SCALE GENOMIC DNA]</scope>
    <source>
        <strain evidence="9">Z15</strain>
    </source>
</reference>
<reference evidence="8 10" key="2">
    <citation type="submission" date="2018-08" db="EMBL/GenBank/DDBJ databases">
        <title>Draft genome of Streptococcus sp. nov. Z1.</title>
        <authorList>
            <person name="Tian Z."/>
        </authorList>
    </citation>
    <scope>NUCLEOTIDE SEQUENCE [LARGE SCALE GENOMIC DNA]</scope>
    <source>
        <strain evidence="8">Z1</strain>
        <strain evidence="10">Z1(2018)</strain>
    </source>
</reference>
<evidence type="ECO:0000313" key="9">
    <source>
        <dbReference type="Proteomes" id="UP000246115"/>
    </source>
</evidence>
<sequence length="304" mass="34443">MNFEQLLYAEMLSHYQSLQKAADVLHISKSGLSLAISQLEDELGIKLFERTASGTAVTPEGQKLLASVSNILQAKNALEKQAHYIASPEHFQKITIHYMNVMLRPFIDTFIQHYKEEYEHTTLDISCHELPSIIKRLHQQEIDAGFIATNHMNQKELQGLEFRPVCHTKLVMLCSPANPLLAKKEPVTIDDIKGQRFSLFNDSLHDTLYASLQNICGPLPLVLRTDDAWAMSQAILKLNTVCFGRIVQEKLSTDEDIKRLGHISIGHLIDDQFALGWLINPNQKLSSQTEQLMDTITEIIKRDA</sequence>
<keyword evidence="3" id="KW-0238">DNA-binding</keyword>
<evidence type="ECO:0000313" key="10">
    <source>
        <dbReference type="Proteomes" id="UP000262901"/>
    </source>
</evidence>
<dbReference type="InterPro" id="IPR036388">
    <property type="entry name" value="WH-like_DNA-bd_sf"/>
</dbReference>
<dbReference type="GO" id="GO:0000976">
    <property type="term" value="F:transcription cis-regulatory region binding"/>
    <property type="evidence" value="ECO:0007669"/>
    <property type="project" value="TreeGrafter"/>
</dbReference>
<name>A0A372KQR0_9STRE</name>
<dbReference type="SUPFAM" id="SSF46785">
    <property type="entry name" value="Winged helix' DNA-binding domain"/>
    <property type="match status" value="1"/>
</dbReference>
<dbReference type="PROSITE" id="PS50931">
    <property type="entry name" value="HTH_LYSR"/>
    <property type="match status" value="1"/>
</dbReference>
<protein>
    <submittedName>
        <fullName evidence="8">LysR family transcriptional regulator</fullName>
    </submittedName>
</protein>